<proteinExistence type="predicted"/>
<dbReference type="EMBL" id="CM008046">
    <property type="protein sequence ID" value="PAN08943.1"/>
    <property type="molecule type" value="Genomic_DNA"/>
</dbReference>
<dbReference type="Proteomes" id="UP000243499">
    <property type="component" value="Chromosome 1"/>
</dbReference>
<evidence type="ECO:0000313" key="2">
    <source>
        <dbReference type="EMBL" id="PAN08943.1"/>
    </source>
</evidence>
<reference evidence="2" key="1">
    <citation type="submission" date="2018-04" db="EMBL/GenBank/DDBJ databases">
        <title>WGS assembly of Panicum hallii.</title>
        <authorList>
            <person name="Lovell J."/>
            <person name="Jenkins J."/>
            <person name="Lowry D."/>
            <person name="Mamidi S."/>
            <person name="Sreedasyam A."/>
            <person name="Weng X."/>
            <person name="Barry K."/>
            <person name="Bonette J."/>
            <person name="Campitelli B."/>
            <person name="Daum C."/>
            <person name="Gordon S."/>
            <person name="Gould B."/>
            <person name="Lipzen A."/>
            <person name="Macqueen A."/>
            <person name="Palacio-Mejia J."/>
            <person name="Plott C."/>
            <person name="Shakirov E."/>
            <person name="Shu S."/>
            <person name="Yoshinaga Y."/>
            <person name="Zane M."/>
            <person name="Rokhsar D."/>
            <person name="Grimwood J."/>
            <person name="Schmutz J."/>
            <person name="Juenger T."/>
        </authorList>
    </citation>
    <scope>NUCLEOTIDE SEQUENCE [LARGE SCALE GENOMIC DNA]</scope>
    <source>
        <strain evidence="2">FIL2</strain>
    </source>
</reference>
<organism evidence="2">
    <name type="scientific">Panicum hallii</name>
    <dbReference type="NCBI Taxonomy" id="206008"/>
    <lineage>
        <taxon>Eukaryota</taxon>
        <taxon>Viridiplantae</taxon>
        <taxon>Streptophyta</taxon>
        <taxon>Embryophyta</taxon>
        <taxon>Tracheophyta</taxon>
        <taxon>Spermatophyta</taxon>
        <taxon>Magnoliopsida</taxon>
        <taxon>Liliopsida</taxon>
        <taxon>Poales</taxon>
        <taxon>Poaceae</taxon>
        <taxon>PACMAD clade</taxon>
        <taxon>Panicoideae</taxon>
        <taxon>Panicodae</taxon>
        <taxon>Paniceae</taxon>
        <taxon>Panicinae</taxon>
        <taxon>Panicum</taxon>
        <taxon>Panicum sect. Panicum</taxon>
    </lineage>
</organism>
<dbReference type="AlphaFoldDB" id="A0A2S3GUI1"/>
<gene>
    <name evidence="2" type="ORF">PAHAL_1G446600</name>
</gene>
<evidence type="ECO:0000256" key="1">
    <source>
        <dbReference type="SAM" id="MobiDB-lite"/>
    </source>
</evidence>
<accession>A0A2S3GUI1</accession>
<protein>
    <submittedName>
        <fullName evidence="2">Uncharacterized protein</fullName>
    </submittedName>
</protein>
<feature type="region of interest" description="Disordered" evidence="1">
    <location>
        <begin position="1"/>
        <end position="44"/>
    </location>
</feature>
<sequence length="113" mass="12556">MHVPSHGNSILGLKSKKKPATTTAGCSGKLQVGSRRNDTRRHGNWRGRYACGMIIDSSGGRTHARRATAHEHAHHTGHGRAVEAERERTAHIKGGQYKVFFYQQTLTDRSTRL</sequence>
<dbReference type="Gramene" id="PAN08943">
    <property type="protein sequence ID" value="PAN08943"/>
    <property type="gene ID" value="PAHAL_1G446600"/>
</dbReference>
<name>A0A2S3GUI1_9POAL</name>